<name>A0A0L6CM75_9MICO</name>
<feature type="transmembrane region" description="Helical" evidence="1">
    <location>
        <begin position="209"/>
        <end position="228"/>
    </location>
</feature>
<feature type="transmembrane region" description="Helical" evidence="1">
    <location>
        <begin position="6"/>
        <end position="26"/>
    </location>
</feature>
<proteinExistence type="predicted"/>
<protein>
    <submittedName>
        <fullName evidence="2">Uncharacterized protein</fullName>
    </submittedName>
</protein>
<dbReference type="RefSeq" id="WP_050671370.1">
    <property type="nucleotide sequence ID" value="NZ_LAIR01000002.1"/>
</dbReference>
<evidence type="ECO:0000256" key="1">
    <source>
        <dbReference type="SAM" id="Phobius"/>
    </source>
</evidence>
<feature type="transmembrane region" description="Helical" evidence="1">
    <location>
        <begin position="105"/>
        <end position="124"/>
    </location>
</feature>
<gene>
    <name evidence="2" type="ORF">VV01_19655</name>
</gene>
<organism evidence="2 3">
    <name type="scientific">Luteipulveratus halotolerans</name>
    <dbReference type="NCBI Taxonomy" id="1631356"/>
    <lineage>
        <taxon>Bacteria</taxon>
        <taxon>Bacillati</taxon>
        <taxon>Actinomycetota</taxon>
        <taxon>Actinomycetes</taxon>
        <taxon>Micrococcales</taxon>
        <taxon>Dermacoccaceae</taxon>
        <taxon>Luteipulveratus</taxon>
    </lineage>
</organism>
<evidence type="ECO:0000313" key="2">
    <source>
        <dbReference type="EMBL" id="KNX38847.1"/>
    </source>
</evidence>
<keyword evidence="1" id="KW-1133">Transmembrane helix</keyword>
<reference evidence="3" key="1">
    <citation type="submission" date="2015-03" db="EMBL/GenBank/DDBJ databases">
        <title>Luteipulveratus halotolerans sp. nov., a novel actinobacterium (Dermacoccaceae) from Sarawak, Malaysia.</title>
        <authorList>
            <person name="Juboi H."/>
            <person name="Basik A."/>
            <person name="Shamsul S.S."/>
            <person name="Arnold P."/>
            <person name="Schmitt E.K."/>
            <person name="Sanglier J.-J."/>
            <person name="Yeo T."/>
        </authorList>
    </citation>
    <scope>NUCLEOTIDE SEQUENCE [LARGE SCALE GENOMIC DNA]</scope>
    <source>
        <strain evidence="3">C296001</strain>
    </source>
</reference>
<keyword evidence="1" id="KW-0472">Membrane</keyword>
<dbReference type="AlphaFoldDB" id="A0A0L6CM75"/>
<dbReference type="Proteomes" id="UP000037397">
    <property type="component" value="Unassembled WGS sequence"/>
</dbReference>
<sequence>MNTFVWPTLSGVVSGVIVFFITRFATHSGPPPDRGRGNFTVVGDGNTIDASTHTSLTQQIQHVKYVQQSPSASGPSSDDETWALMILTAVGAVVAAILFLLVWPIALGALLGAAIGLLFATWSMHRITAAGIGARWTTLAASAVSALTVAAVAYLTPRTPWGSSPGEITKRVAIQYPDFGDGISGRWSVIRAHSSEVVQLLGWGDITSLAAQAVAVALCLVLLGLDLYRLLQWWSFRRVGYGMSTSPRTVVRAADVMRMSPRVLIGALFLGAIAAGLASGAPTTWMNDKAHQPIVPIDGATGP</sequence>
<feature type="transmembrane region" description="Helical" evidence="1">
    <location>
        <begin position="136"/>
        <end position="155"/>
    </location>
</feature>
<keyword evidence="1" id="KW-0812">Transmembrane</keyword>
<comment type="caution">
    <text evidence="2">The sequence shown here is derived from an EMBL/GenBank/DDBJ whole genome shotgun (WGS) entry which is preliminary data.</text>
</comment>
<dbReference type="EMBL" id="LAIR01000002">
    <property type="protein sequence ID" value="KNX38847.1"/>
    <property type="molecule type" value="Genomic_DNA"/>
</dbReference>
<evidence type="ECO:0000313" key="3">
    <source>
        <dbReference type="Proteomes" id="UP000037397"/>
    </source>
</evidence>
<feature type="transmembrane region" description="Helical" evidence="1">
    <location>
        <begin position="263"/>
        <end position="281"/>
    </location>
</feature>
<dbReference type="STRING" id="1631356.VV01_19655"/>
<accession>A0A0L6CM75</accession>
<keyword evidence="3" id="KW-1185">Reference proteome</keyword>